<protein>
    <submittedName>
        <fullName evidence="4">Organic hydroperoxide resistance transcriptional regulator</fullName>
    </submittedName>
</protein>
<feature type="region of interest" description="Disordered" evidence="2">
    <location>
        <begin position="1"/>
        <end position="62"/>
    </location>
</feature>
<organism evidence="4 5">
    <name type="scientific">Kocuria varians</name>
    <name type="common">Micrococcus varians</name>
    <dbReference type="NCBI Taxonomy" id="1272"/>
    <lineage>
        <taxon>Bacteria</taxon>
        <taxon>Bacillati</taxon>
        <taxon>Actinomycetota</taxon>
        <taxon>Actinomycetes</taxon>
        <taxon>Micrococcales</taxon>
        <taxon>Micrococcaceae</taxon>
        <taxon>Kocuria</taxon>
    </lineage>
</organism>
<reference evidence="4" key="1">
    <citation type="submission" date="2017-08" db="EMBL/GenBank/DDBJ databases">
        <authorList>
            <person name="Minaev M."/>
            <person name="Kurbakov K.A."/>
            <person name="Solodovnikova G.I."/>
            <person name="Kuznetsova O.A."/>
            <person name="Lisitsyn A.B."/>
        </authorList>
    </citation>
    <scope>NUCLEOTIDE SEQUENCE</scope>
    <source>
        <strain evidence="4">80</strain>
    </source>
</reference>
<dbReference type="GO" id="GO:0006950">
    <property type="term" value="P:response to stress"/>
    <property type="evidence" value="ECO:0007669"/>
    <property type="project" value="TreeGrafter"/>
</dbReference>
<dbReference type="GO" id="GO:0005737">
    <property type="term" value="C:cytoplasm"/>
    <property type="evidence" value="ECO:0007669"/>
    <property type="project" value="UniProtKB-SubCell"/>
</dbReference>
<dbReference type="InterPro" id="IPR000835">
    <property type="entry name" value="HTH_MarR-typ"/>
</dbReference>
<dbReference type="PROSITE" id="PS50995">
    <property type="entry name" value="HTH_MARR_2"/>
    <property type="match status" value="1"/>
</dbReference>
<feature type="domain" description="HTH marR-type" evidence="3">
    <location>
        <begin position="67"/>
        <end position="197"/>
    </location>
</feature>
<accession>A0A7D7Q7P9</accession>
<evidence type="ECO:0000256" key="1">
    <source>
        <dbReference type="ARBA" id="ARBA00004496"/>
    </source>
</evidence>
<dbReference type="PANTHER" id="PTHR33164">
    <property type="entry name" value="TRANSCRIPTIONAL REGULATOR, MARR FAMILY"/>
    <property type="match status" value="1"/>
</dbReference>
<reference evidence="4" key="2">
    <citation type="submission" date="2020-07" db="EMBL/GenBank/DDBJ databases">
        <title>Genome of starter culture bacteria Kocuria salsicia reveals its technological properties and safety for usage in meat industry.</title>
        <authorList>
            <person name="Michael M."/>
            <person name="Konstantin K."/>
            <person name="Evgenii K."/>
            <person name="Galina S."/>
            <person name="Oksana K."/>
            <person name="Andrei L."/>
        </authorList>
    </citation>
    <scope>NUCLEOTIDE SEQUENCE [LARGE SCALE GENOMIC DNA]</scope>
    <source>
        <strain evidence="4">80</strain>
    </source>
</reference>
<dbReference type="PRINTS" id="PR00598">
    <property type="entry name" value="HTHMARR"/>
</dbReference>
<dbReference type="InterPro" id="IPR036390">
    <property type="entry name" value="WH_DNA-bd_sf"/>
</dbReference>
<name>A0A7D7Q7P9_KOCVA</name>
<dbReference type="PANTHER" id="PTHR33164:SF5">
    <property type="entry name" value="ORGANIC HYDROPEROXIDE RESISTANCE TRANSCRIPTIONAL REGULATOR"/>
    <property type="match status" value="1"/>
</dbReference>
<evidence type="ECO:0000256" key="2">
    <source>
        <dbReference type="SAM" id="MobiDB-lite"/>
    </source>
</evidence>
<dbReference type="CDD" id="cd00090">
    <property type="entry name" value="HTH_ARSR"/>
    <property type="match status" value="1"/>
</dbReference>
<dbReference type="KEGG" id="kvr:CIB50_0000415"/>
<evidence type="ECO:0000313" key="5">
    <source>
        <dbReference type="Proteomes" id="UP000216825"/>
    </source>
</evidence>
<gene>
    <name evidence="4" type="primary">ohrR_1</name>
    <name evidence="4" type="ORF">CIB50_0000415</name>
</gene>
<dbReference type="EMBL" id="CP059343">
    <property type="protein sequence ID" value="QMS55723.1"/>
    <property type="molecule type" value="Genomic_DNA"/>
</dbReference>
<dbReference type="Gene3D" id="1.10.10.10">
    <property type="entry name" value="Winged helix-like DNA-binding domain superfamily/Winged helix DNA-binding domain"/>
    <property type="match status" value="1"/>
</dbReference>
<dbReference type="InterPro" id="IPR036388">
    <property type="entry name" value="WH-like_DNA-bd_sf"/>
</dbReference>
<feature type="compositionally biased region" description="Basic and acidic residues" evidence="2">
    <location>
        <begin position="39"/>
        <end position="53"/>
    </location>
</feature>
<evidence type="ECO:0000313" key="4">
    <source>
        <dbReference type="EMBL" id="QMS55723.1"/>
    </source>
</evidence>
<evidence type="ECO:0000259" key="3">
    <source>
        <dbReference type="PROSITE" id="PS50995"/>
    </source>
</evidence>
<dbReference type="Pfam" id="PF12802">
    <property type="entry name" value="MarR_2"/>
    <property type="match status" value="1"/>
</dbReference>
<dbReference type="SMART" id="SM00347">
    <property type="entry name" value="HTH_MARR"/>
    <property type="match status" value="1"/>
</dbReference>
<dbReference type="InterPro" id="IPR039422">
    <property type="entry name" value="MarR/SlyA-like"/>
</dbReference>
<keyword evidence="5" id="KW-1185">Reference proteome</keyword>
<sequence length="205" mass="22105">MAADTSDRATPGTPGASDAPGRPTTSDTAEAPGAGEPRQAQEPDAARGPDARPEPGQGPVEDPLALANQLCFSLSVASRTVVQSYRPVLEPLGLTHPQYLVMLALWGSAPRTVKDLAEQLNQDSATISPLLKRLEARGYVTRERDPHNERALAVALTPEGTALRERAREVPLRMMQRLNIGPDQVHALNEQMHRLITSARDLDDA</sequence>
<dbReference type="InterPro" id="IPR011991">
    <property type="entry name" value="ArsR-like_HTH"/>
</dbReference>
<dbReference type="AlphaFoldDB" id="A0A7D7Q7P9"/>
<dbReference type="Proteomes" id="UP000216825">
    <property type="component" value="Chromosome"/>
</dbReference>
<dbReference type="SUPFAM" id="SSF46785">
    <property type="entry name" value="Winged helix' DNA-binding domain"/>
    <property type="match status" value="1"/>
</dbReference>
<dbReference type="RefSeq" id="WP_083482580.1">
    <property type="nucleotide sequence ID" value="NZ_CP059343.1"/>
</dbReference>
<comment type="subcellular location">
    <subcellularLocation>
        <location evidence="1">Cytoplasm</location>
    </subcellularLocation>
</comment>
<dbReference type="GO" id="GO:0003700">
    <property type="term" value="F:DNA-binding transcription factor activity"/>
    <property type="evidence" value="ECO:0007669"/>
    <property type="project" value="InterPro"/>
</dbReference>
<proteinExistence type="predicted"/>